<keyword evidence="5" id="KW-0349">Heme</keyword>
<dbReference type="AlphaFoldDB" id="W9SBR6"/>
<evidence type="ECO:0000256" key="2">
    <source>
        <dbReference type="ARBA" id="ARBA00001970"/>
    </source>
</evidence>
<feature type="binding site" evidence="10">
    <location>
        <position position="177"/>
    </location>
    <ligand>
        <name>Ca(2+)</name>
        <dbReference type="ChEBI" id="CHEBI:29108"/>
        <label>2</label>
    </ligand>
</feature>
<name>W9SBR6_9ROSA</name>
<keyword evidence="10" id="KW-0106">Calcium</keyword>
<feature type="binding site" evidence="10">
    <location>
        <position position="46"/>
    </location>
    <ligand>
        <name>Ca(2+)</name>
        <dbReference type="ChEBI" id="CHEBI:29108"/>
        <label>1</label>
    </ligand>
</feature>
<dbReference type="GO" id="GO:0006979">
    <property type="term" value="P:response to oxidative stress"/>
    <property type="evidence" value="ECO:0007669"/>
    <property type="project" value="InterPro"/>
</dbReference>
<evidence type="ECO:0000313" key="14">
    <source>
        <dbReference type="EMBL" id="EXC24871.1"/>
    </source>
</evidence>
<evidence type="ECO:0000256" key="5">
    <source>
        <dbReference type="ARBA" id="ARBA00022617"/>
    </source>
</evidence>
<gene>
    <name evidence="14" type="ORF">L484_013238</name>
</gene>
<comment type="similarity">
    <text evidence="12">Belongs to the peroxidase family.</text>
</comment>
<dbReference type="PROSITE" id="PS50873">
    <property type="entry name" value="PEROXIDASE_4"/>
    <property type="match status" value="1"/>
</dbReference>
<keyword evidence="15" id="KW-1185">Reference proteome</keyword>
<comment type="cofactor">
    <cofactor evidence="2">
        <name>heme b</name>
        <dbReference type="ChEBI" id="CHEBI:60344"/>
    </cofactor>
</comment>
<dbReference type="Proteomes" id="UP000030645">
    <property type="component" value="Unassembled WGS sequence"/>
</dbReference>
<feature type="domain" description="Plant heme peroxidase family profile" evidence="13">
    <location>
        <begin position="30"/>
        <end position="249"/>
    </location>
</feature>
<feature type="binding site" evidence="10">
    <location>
        <position position="30"/>
    </location>
    <ligand>
        <name>Ca(2+)</name>
        <dbReference type="ChEBI" id="CHEBI:29108"/>
        <label>1</label>
    </ligand>
</feature>
<evidence type="ECO:0000256" key="9">
    <source>
        <dbReference type="PIRSR" id="PIRSR600823-2"/>
    </source>
</evidence>
<sequence>MLPNGPLVSYNYRNFMTISQLSSSLSWHAGCDGSLLLDDTDTFKGEKNSLANKNSVRGFETIDNIKSYVEKACPSTVSCTDIVTLAAREAVFLSGGPYWAVPLGRRDGTTASDPNGALAQLPSPIEPFENITSKFTSKGLQVLTLLDLLNASSVCPNRHDSDTTLVLLDPASSTRFDNNFYRNLLNNTGLLQSDQGLMEDNTTAALVMNYNKYPYWFARNFGASMVKMGNLGVLAGQNGEIRKNCRAVN</sequence>
<accession>W9SBR6</accession>
<dbReference type="Gene3D" id="1.10.420.10">
    <property type="entry name" value="Peroxidase, domain 2"/>
    <property type="match status" value="1"/>
</dbReference>
<feature type="binding site" evidence="9">
    <location>
        <position position="122"/>
    </location>
    <ligand>
        <name>substrate</name>
    </ligand>
</feature>
<evidence type="ECO:0000256" key="1">
    <source>
        <dbReference type="ARBA" id="ARBA00000189"/>
    </source>
</evidence>
<dbReference type="SUPFAM" id="SSF48113">
    <property type="entry name" value="Heme-dependent peroxidases"/>
    <property type="match status" value="1"/>
</dbReference>
<evidence type="ECO:0000256" key="10">
    <source>
        <dbReference type="PIRSR" id="PIRSR600823-3"/>
    </source>
</evidence>
<dbReference type="InterPro" id="IPR000823">
    <property type="entry name" value="Peroxidase_pln"/>
</dbReference>
<keyword evidence="6 10" id="KW-0479">Metal-binding</keyword>
<dbReference type="Gene3D" id="1.10.520.10">
    <property type="match status" value="1"/>
</dbReference>
<dbReference type="STRING" id="981085.W9SBR6"/>
<evidence type="ECO:0000259" key="13">
    <source>
        <dbReference type="PROSITE" id="PS50873"/>
    </source>
</evidence>
<dbReference type="GO" id="GO:0046872">
    <property type="term" value="F:metal ion binding"/>
    <property type="evidence" value="ECO:0007669"/>
    <property type="project" value="UniProtKB-KW"/>
</dbReference>
<keyword evidence="8" id="KW-0408">Iron</keyword>
<evidence type="ECO:0000256" key="7">
    <source>
        <dbReference type="ARBA" id="ARBA00023002"/>
    </source>
</evidence>
<proteinExistence type="inferred from homology"/>
<feature type="binding site" evidence="10">
    <location>
        <position position="34"/>
    </location>
    <ligand>
        <name>Ca(2+)</name>
        <dbReference type="ChEBI" id="CHEBI:29108"/>
        <label>1</label>
    </ligand>
</feature>
<evidence type="ECO:0000256" key="3">
    <source>
        <dbReference type="ARBA" id="ARBA00012313"/>
    </source>
</evidence>
<feature type="binding site" evidence="10">
    <location>
        <position position="169"/>
    </location>
    <ligand>
        <name>Ca(2+)</name>
        <dbReference type="ChEBI" id="CHEBI:29108"/>
        <label>2</label>
    </ligand>
</feature>
<dbReference type="PRINTS" id="PR00458">
    <property type="entry name" value="PEROXIDASE"/>
</dbReference>
<evidence type="ECO:0000256" key="6">
    <source>
        <dbReference type="ARBA" id="ARBA00022723"/>
    </source>
</evidence>
<dbReference type="GO" id="GO:0020037">
    <property type="term" value="F:heme binding"/>
    <property type="evidence" value="ECO:0007669"/>
    <property type="project" value="InterPro"/>
</dbReference>
<comment type="catalytic activity">
    <reaction evidence="1">
        <text>2 a phenolic donor + H2O2 = 2 a phenolic radical donor + 2 H2O</text>
        <dbReference type="Rhea" id="RHEA:56136"/>
        <dbReference type="ChEBI" id="CHEBI:15377"/>
        <dbReference type="ChEBI" id="CHEBI:16240"/>
        <dbReference type="ChEBI" id="CHEBI:139520"/>
        <dbReference type="ChEBI" id="CHEBI:139521"/>
        <dbReference type="EC" id="1.11.1.7"/>
    </reaction>
</comment>
<dbReference type="EC" id="1.11.1.7" evidence="3"/>
<evidence type="ECO:0000256" key="12">
    <source>
        <dbReference type="RuleBase" id="RU004241"/>
    </source>
</evidence>
<comment type="cofactor">
    <cofactor evidence="10">
        <name>Ca(2+)</name>
        <dbReference type="ChEBI" id="CHEBI:29108"/>
    </cofactor>
    <text evidence="10">Binds 2 calcium ions per subunit.</text>
</comment>
<dbReference type="PANTHER" id="PTHR31388">
    <property type="entry name" value="PEROXIDASE 72-RELATED"/>
    <property type="match status" value="1"/>
</dbReference>
<keyword evidence="11" id="KW-1015">Disulfide bond</keyword>
<protein>
    <recommendedName>
        <fullName evidence="3">peroxidase</fullName>
        <ecNumber evidence="3">1.11.1.7</ecNumber>
    </recommendedName>
</protein>
<evidence type="ECO:0000256" key="11">
    <source>
        <dbReference type="PIRSR" id="PIRSR600823-5"/>
    </source>
</evidence>
<evidence type="ECO:0000256" key="4">
    <source>
        <dbReference type="ARBA" id="ARBA00022559"/>
    </source>
</evidence>
<dbReference type="PRINTS" id="PR00461">
    <property type="entry name" value="PLPEROXIDASE"/>
</dbReference>
<keyword evidence="7" id="KW-0560">Oxidoreductase</keyword>
<dbReference type="InterPro" id="IPR010255">
    <property type="entry name" value="Haem_peroxidase_sf"/>
</dbReference>
<dbReference type="InterPro" id="IPR002016">
    <property type="entry name" value="Haem_peroxidase"/>
</dbReference>
<evidence type="ECO:0000256" key="8">
    <source>
        <dbReference type="ARBA" id="ARBA00023004"/>
    </source>
</evidence>
<dbReference type="GO" id="GO:0140825">
    <property type="term" value="F:lactoperoxidase activity"/>
    <property type="evidence" value="ECO:0007669"/>
    <property type="project" value="UniProtKB-EC"/>
</dbReference>
<reference evidence="15" key="1">
    <citation type="submission" date="2013-01" db="EMBL/GenBank/DDBJ databases">
        <title>Draft Genome Sequence of a Mulberry Tree, Morus notabilis C.K. Schneid.</title>
        <authorList>
            <person name="He N."/>
            <person name="Zhao S."/>
        </authorList>
    </citation>
    <scope>NUCLEOTIDE SEQUENCE</scope>
</reference>
<dbReference type="PANTHER" id="PTHR31388:SF180">
    <property type="entry name" value="PEROXIDASE"/>
    <property type="match status" value="1"/>
</dbReference>
<evidence type="ECO:0000313" key="15">
    <source>
        <dbReference type="Proteomes" id="UP000030645"/>
    </source>
</evidence>
<keyword evidence="4 14" id="KW-0575">Peroxidase</keyword>
<dbReference type="Pfam" id="PF00141">
    <property type="entry name" value="peroxidase"/>
    <property type="match status" value="1"/>
</dbReference>
<organism evidence="14 15">
    <name type="scientific">Morus notabilis</name>
    <dbReference type="NCBI Taxonomy" id="981085"/>
    <lineage>
        <taxon>Eukaryota</taxon>
        <taxon>Viridiplantae</taxon>
        <taxon>Streptophyta</taxon>
        <taxon>Embryophyta</taxon>
        <taxon>Tracheophyta</taxon>
        <taxon>Spermatophyta</taxon>
        <taxon>Magnoliopsida</taxon>
        <taxon>eudicotyledons</taxon>
        <taxon>Gunneridae</taxon>
        <taxon>Pentapetalae</taxon>
        <taxon>rosids</taxon>
        <taxon>fabids</taxon>
        <taxon>Rosales</taxon>
        <taxon>Moraceae</taxon>
        <taxon>Moreae</taxon>
        <taxon>Morus</taxon>
    </lineage>
</organism>
<dbReference type="EMBL" id="KE346036">
    <property type="protein sequence ID" value="EXC24871.1"/>
    <property type="molecule type" value="Genomic_DNA"/>
</dbReference>
<feature type="disulfide bond" evidence="11">
    <location>
        <begin position="79"/>
        <end position="245"/>
    </location>
</feature>
<dbReference type="eggNOG" id="ENOG502R3A0">
    <property type="taxonomic scope" value="Eukaryota"/>
</dbReference>
<feature type="binding site" evidence="10">
    <location>
        <position position="32"/>
    </location>
    <ligand>
        <name>Ca(2+)</name>
        <dbReference type="ChEBI" id="CHEBI:29108"/>
        <label>1</label>
    </ligand>
</feature>